<comment type="caution">
    <text evidence="17">The sequence shown here is derived from an EMBL/GenBank/DDBJ whole genome shotgun (WGS) entry which is preliminary data.</text>
</comment>
<dbReference type="Pfam" id="PF02801">
    <property type="entry name" value="Ketoacyl-synt_C"/>
    <property type="match status" value="1"/>
</dbReference>
<gene>
    <name evidence="17" type="ORF">J2S15_000484</name>
</gene>
<keyword evidence="18" id="KW-1185">Reference proteome</keyword>
<evidence type="ECO:0000256" key="2">
    <source>
        <dbReference type="ARBA" id="ARBA00008467"/>
    </source>
</evidence>
<proteinExistence type="inferred from homology"/>
<dbReference type="Gene3D" id="3.40.47.10">
    <property type="match status" value="2"/>
</dbReference>
<keyword evidence="6 14" id="KW-0808">Transferase</keyword>
<evidence type="ECO:0000256" key="8">
    <source>
        <dbReference type="ARBA" id="ARBA00023098"/>
    </source>
</evidence>
<dbReference type="NCBIfam" id="TIGR03150">
    <property type="entry name" value="fabF"/>
    <property type="match status" value="1"/>
</dbReference>
<protein>
    <recommendedName>
        <fullName evidence="4 14">3-oxoacyl-[acyl-carrier-protein] synthase 2</fullName>
        <ecNumber evidence="3 14">2.3.1.179</ecNumber>
    </recommendedName>
</protein>
<evidence type="ECO:0000313" key="18">
    <source>
        <dbReference type="Proteomes" id="UP001230220"/>
    </source>
</evidence>
<dbReference type="InterPro" id="IPR014031">
    <property type="entry name" value="Ketoacyl_synth_C"/>
</dbReference>
<dbReference type="GO" id="GO:0004315">
    <property type="term" value="F:3-oxoacyl-[acyl-carrier-protein] synthase activity"/>
    <property type="evidence" value="ECO:0007669"/>
    <property type="project" value="UniProtKB-EC"/>
</dbReference>
<name>A0ABU0DZ41_9FIRM</name>
<keyword evidence="10 14" id="KW-0012">Acyltransferase</keyword>
<comment type="pathway">
    <text evidence="1 14">Lipid metabolism; fatty acid biosynthesis.</text>
</comment>
<evidence type="ECO:0000259" key="16">
    <source>
        <dbReference type="PROSITE" id="PS52004"/>
    </source>
</evidence>
<dbReference type="Pfam" id="PF00109">
    <property type="entry name" value="ketoacyl-synt"/>
    <property type="match status" value="1"/>
</dbReference>
<evidence type="ECO:0000313" key="17">
    <source>
        <dbReference type="EMBL" id="MDQ0359753.1"/>
    </source>
</evidence>
<organism evidence="17 18">
    <name type="scientific">Breznakia pachnodae</name>
    <dbReference type="NCBI Taxonomy" id="265178"/>
    <lineage>
        <taxon>Bacteria</taxon>
        <taxon>Bacillati</taxon>
        <taxon>Bacillota</taxon>
        <taxon>Erysipelotrichia</taxon>
        <taxon>Erysipelotrichales</taxon>
        <taxon>Erysipelotrichaceae</taxon>
        <taxon>Breznakia</taxon>
    </lineage>
</organism>
<reference evidence="17 18" key="1">
    <citation type="submission" date="2023-07" db="EMBL/GenBank/DDBJ databases">
        <title>Genomic Encyclopedia of Type Strains, Phase IV (KMG-IV): sequencing the most valuable type-strain genomes for metagenomic binning, comparative biology and taxonomic classification.</title>
        <authorList>
            <person name="Goeker M."/>
        </authorList>
    </citation>
    <scope>NUCLEOTIDE SEQUENCE [LARGE SCALE GENOMIC DNA]</scope>
    <source>
        <strain evidence="17 18">DSM 16784</strain>
    </source>
</reference>
<dbReference type="InterPro" id="IPR014030">
    <property type="entry name" value="Ketoacyl_synth_N"/>
</dbReference>
<comment type="catalytic activity">
    <reaction evidence="13 14">
        <text>a fatty acyl-[ACP] + malonyl-[ACP] + H(+) = a 3-oxoacyl-[ACP] + holo-[ACP] + CO2</text>
        <dbReference type="Rhea" id="RHEA:22836"/>
        <dbReference type="Rhea" id="RHEA-COMP:9623"/>
        <dbReference type="Rhea" id="RHEA-COMP:9685"/>
        <dbReference type="Rhea" id="RHEA-COMP:9916"/>
        <dbReference type="Rhea" id="RHEA-COMP:14125"/>
        <dbReference type="ChEBI" id="CHEBI:15378"/>
        <dbReference type="ChEBI" id="CHEBI:16526"/>
        <dbReference type="ChEBI" id="CHEBI:64479"/>
        <dbReference type="ChEBI" id="CHEBI:78449"/>
        <dbReference type="ChEBI" id="CHEBI:78776"/>
        <dbReference type="ChEBI" id="CHEBI:138651"/>
    </reaction>
</comment>
<dbReference type="PANTHER" id="PTHR11712">
    <property type="entry name" value="POLYKETIDE SYNTHASE-RELATED"/>
    <property type="match status" value="1"/>
</dbReference>
<dbReference type="InterPro" id="IPR000794">
    <property type="entry name" value="Beta-ketoacyl_synthase"/>
</dbReference>
<dbReference type="PIRSF" id="PIRSF000447">
    <property type="entry name" value="KAS_II"/>
    <property type="match status" value="1"/>
</dbReference>
<comment type="function">
    <text evidence="11 14">Involved in the type II fatty acid elongation cycle. Catalyzes the elongation of a wide range of acyl-ACP by the addition of two carbons from malonyl-ACP to an acyl acceptor. Can efficiently catalyze the conversion of palmitoleoyl-ACP (cis-hexadec-9-enoyl-ACP) to cis-vaccenoyl-ACP (cis-octadec-11-enoyl-ACP), an essential step in the thermal regulation of fatty acid composition.</text>
</comment>
<dbReference type="PROSITE" id="PS52004">
    <property type="entry name" value="KS3_2"/>
    <property type="match status" value="1"/>
</dbReference>
<evidence type="ECO:0000256" key="6">
    <source>
        <dbReference type="ARBA" id="ARBA00022679"/>
    </source>
</evidence>
<dbReference type="PANTHER" id="PTHR11712:SF336">
    <property type="entry name" value="3-OXOACYL-[ACYL-CARRIER-PROTEIN] SYNTHASE, MITOCHONDRIAL"/>
    <property type="match status" value="1"/>
</dbReference>
<evidence type="ECO:0000256" key="9">
    <source>
        <dbReference type="ARBA" id="ARBA00023160"/>
    </source>
</evidence>
<dbReference type="Proteomes" id="UP001230220">
    <property type="component" value="Unassembled WGS sequence"/>
</dbReference>
<evidence type="ECO:0000256" key="15">
    <source>
        <dbReference type="RuleBase" id="RU003694"/>
    </source>
</evidence>
<evidence type="ECO:0000256" key="12">
    <source>
        <dbReference type="ARBA" id="ARBA00047318"/>
    </source>
</evidence>
<evidence type="ECO:0000256" key="7">
    <source>
        <dbReference type="ARBA" id="ARBA00022832"/>
    </source>
</evidence>
<evidence type="ECO:0000256" key="1">
    <source>
        <dbReference type="ARBA" id="ARBA00005194"/>
    </source>
</evidence>
<dbReference type="EMBL" id="JAUSUR010000001">
    <property type="protein sequence ID" value="MDQ0359753.1"/>
    <property type="molecule type" value="Genomic_DNA"/>
</dbReference>
<evidence type="ECO:0000256" key="14">
    <source>
        <dbReference type="PIRNR" id="PIRNR000447"/>
    </source>
</evidence>
<dbReference type="EC" id="2.3.1.179" evidence="3 14"/>
<dbReference type="InterPro" id="IPR020841">
    <property type="entry name" value="PKS_Beta-ketoAc_synthase_dom"/>
</dbReference>
<comment type="catalytic activity">
    <reaction evidence="12 14">
        <text>(9Z)-hexadecenoyl-[ACP] + malonyl-[ACP] + H(+) = 3-oxo-(11Z)-octadecenoyl-[ACP] + holo-[ACP] + CO2</text>
        <dbReference type="Rhea" id="RHEA:55040"/>
        <dbReference type="Rhea" id="RHEA-COMP:9623"/>
        <dbReference type="Rhea" id="RHEA-COMP:9685"/>
        <dbReference type="Rhea" id="RHEA-COMP:10800"/>
        <dbReference type="Rhea" id="RHEA-COMP:14074"/>
        <dbReference type="ChEBI" id="CHEBI:15378"/>
        <dbReference type="ChEBI" id="CHEBI:16526"/>
        <dbReference type="ChEBI" id="CHEBI:64479"/>
        <dbReference type="ChEBI" id="CHEBI:78449"/>
        <dbReference type="ChEBI" id="CHEBI:83989"/>
        <dbReference type="ChEBI" id="CHEBI:138538"/>
        <dbReference type="EC" id="2.3.1.179"/>
    </reaction>
</comment>
<keyword evidence="8" id="KW-0443">Lipid metabolism</keyword>
<comment type="similarity">
    <text evidence="2 14 15">Belongs to the thiolase-like superfamily. Beta-ketoacyl-ACP synthases family.</text>
</comment>
<dbReference type="SUPFAM" id="SSF53901">
    <property type="entry name" value="Thiolase-like"/>
    <property type="match status" value="2"/>
</dbReference>
<evidence type="ECO:0000256" key="11">
    <source>
        <dbReference type="ARBA" id="ARBA00024006"/>
    </source>
</evidence>
<evidence type="ECO:0000256" key="13">
    <source>
        <dbReference type="ARBA" id="ARBA00047659"/>
    </source>
</evidence>
<dbReference type="SMART" id="SM00825">
    <property type="entry name" value="PKS_KS"/>
    <property type="match status" value="1"/>
</dbReference>
<evidence type="ECO:0000256" key="4">
    <source>
        <dbReference type="ARBA" id="ARBA00014657"/>
    </source>
</evidence>
<keyword evidence="5 14" id="KW-0444">Lipid biosynthesis</keyword>
<dbReference type="NCBIfam" id="NF005589">
    <property type="entry name" value="PRK07314.1"/>
    <property type="match status" value="1"/>
</dbReference>
<evidence type="ECO:0000256" key="3">
    <source>
        <dbReference type="ARBA" id="ARBA00012356"/>
    </source>
</evidence>
<evidence type="ECO:0000256" key="10">
    <source>
        <dbReference type="ARBA" id="ARBA00023315"/>
    </source>
</evidence>
<keyword evidence="9 14" id="KW-0275">Fatty acid biosynthesis</keyword>
<dbReference type="InterPro" id="IPR017568">
    <property type="entry name" value="3-oxoacyl-ACP_synth-2"/>
</dbReference>
<accession>A0ABU0DZ41</accession>
<evidence type="ECO:0000256" key="5">
    <source>
        <dbReference type="ARBA" id="ARBA00022516"/>
    </source>
</evidence>
<keyword evidence="7" id="KW-0276">Fatty acid metabolism</keyword>
<dbReference type="CDD" id="cd00834">
    <property type="entry name" value="KAS_I_II"/>
    <property type="match status" value="1"/>
</dbReference>
<dbReference type="InterPro" id="IPR016039">
    <property type="entry name" value="Thiolase-like"/>
</dbReference>
<sequence length="413" mass="43866">MKRRVVITGLGALTPIGNTVSDTWSGIREGKCGIDKITHFDTTEFKAKLAGEIKDLDMEQYFSKRDLKFNDRFTQLARIAAKQAMEDSALDVTAIDANRFGVIIASGIGGIESIENAQDTLNDRGPSRVSPFFIPMALVNLAAGNVAIDVGAKGHCSSQVTACAAGSNAIGEAFHKIRDGYEDVMLAGGSEASITPLAIAGFASMRALHTGEDPTRASIPFDKDRSGFVMGEGAGVLVLEELEQAKKRNAKIYAEIIGYGSSCDAHHITAPIDDGSGGAQAMVRAIDDANISADKVSYINAHGTSTPLNDKTETMAIKSAFKDHAYNLAVSSTKSNTGHLLGASGAVEAIITLKAVQENFIPATINYQNSDEDCDLDIVPNKGREEEVNCAMSNSLGFGGHNVSLIFKKWEEA</sequence>
<dbReference type="RefSeq" id="WP_307405135.1">
    <property type="nucleotide sequence ID" value="NZ_JAUSUR010000001.1"/>
</dbReference>
<feature type="domain" description="Ketosynthase family 3 (KS3)" evidence="16">
    <location>
        <begin position="2"/>
        <end position="409"/>
    </location>
</feature>